<accession>A0A2T0YK87</accession>
<reference evidence="1 2" key="1">
    <citation type="submission" date="2018-03" db="EMBL/GenBank/DDBJ databases">
        <title>Comparative analysis of microorganisms from saline springs in Andes Mountain Range, Colombia.</title>
        <authorList>
            <person name="Rubin E."/>
        </authorList>
    </citation>
    <scope>NUCLEOTIDE SEQUENCE [LARGE SCALE GENOMIC DNA]</scope>
    <source>
        <strain evidence="1 2">CG 35</strain>
    </source>
</reference>
<comment type="caution">
    <text evidence="1">The sequence shown here is derived from an EMBL/GenBank/DDBJ whole genome shotgun (WGS) entry which is preliminary data.</text>
</comment>
<evidence type="ECO:0000313" key="1">
    <source>
        <dbReference type="EMBL" id="PRZ15612.1"/>
    </source>
</evidence>
<dbReference type="InterPro" id="IPR048868">
    <property type="entry name" value="OGG-like_put"/>
</dbReference>
<organism evidence="1 2">
    <name type="scientific">Nesterenkonia sandarakina</name>
    <dbReference type="NCBI Taxonomy" id="272918"/>
    <lineage>
        <taxon>Bacteria</taxon>
        <taxon>Bacillati</taxon>
        <taxon>Actinomycetota</taxon>
        <taxon>Actinomycetes</taxon>
        <taxon>Micrococcales</taxon>
        <taxon>Micrococcaceae</taxon>
        <taxon>Nesterenkonia</taxon>
    </lineage>
</organism>
<dbReference type="EMBL" id="PVTY01000008">
    <property type="protein sequence ID" value="PRZ15612.1"/>
    <property type="molecule type" value="Genomic_DNA"/>
</dbReference>
<name>A0A2T0YK87_9MICC</name>
<dbReference type="AlphaFoldDB" id="A0A2T0YK87"/>
<dbReference type="Pfam" id="PF21790">
    <property type="entry name" value="OGG"/>
    <property type="match status" value="1"/>
</dbReference>
<protein>
    <submittedName>
        <fullName evidence="1">Uncharacterized protein</fullName>
    </submittedName>
</protein>
<proteinExistence type="predicted"/>
<gene>
    <name evidence="1" type="ORF">BCL67_10872</name>
</gene>
<sequence length="99" mass="11301">MTEGGAGKIKGLGPAFATKFLYFAEGSTNEPRHVIIDKVVSTNLRRDAWPESPTAAWWPETYERYCNLLARWASEASERPEVNRTVRTDEIELALFKRK</sequence>
<keyword evidence="2" id="KW-1185">Reference proteome</keyword>
<dbReference type="Proteomes" id="UP000238217">
    <property type="component" value="Unassembled WGS sequence"/>
</dbReference>
<evidence type="ECO:0000313" key="2">
    <source>
        <dbReference type="Proteomes" id="UP000238217"/>
    </source>
</evidence>